<reference evidence="2 3" key="1">
    <citation type="submission" date="2023-02" db="EMBL/GenBank/DDBJ databases">
        <title>LHISI_Scaffold_Assembly.</title>
        <authorList>
            <person name="Stuart O.P."/>
            <person name="Cleave R."/>
            <person name="Magrath M.J.L."/>
            <person name="Mikheyev A.S."/>
        </authorList>
    </citation>
    <scope>NUCLEOTIDE SEQUENCE [LARGE SCALE GENOMIC DNA]</scope>
    <source>
        <strain evidence="2">Daus_M_001</strain>
        <tissue evidence="2">Leg muscle</tissue>
    </source>
</reference>
<protein>
    <recommendedName>
        <fullName evidence="1">MADF domain-containing protein</fullName>
    </recommendedName>
</protein>
<name>A0ABQ9GZT1_9NEOP</name>
<comment type="caution">
    <text evidence="2">The sequence shown here is derived from an EMBL/GenBank/DDBJ whole genome shotgun (WGS) entry which is preliminary data.</text>
</comment>
<dbReference type="InterPro" id="IPR006578">
    <property type="entry name" value="MADF-dom"/>
</dbReference>
<evidence type="ECO:0000313" key="3">
    <source>
        <dbReference type="Proteomes" id="UP001159363"/>
    </source>
</evidence>
<dbReference type="Pfam" id="PF10545">
    <property type="entry name" value="MADF_DNA_bdg"/>
    <property type="match status" value="1"/>
</dbReference>
<gene>
    <name evidence="2" type="ORF">PR048_021981</name>
</gene>
<dbReference type="PROSITE" id="PS51029">
    <property type="entry name" value="MADF"/>
    <property type="match status" value="1"/>
</dbReference>
<sequence>MFILVRVDQTRGKIRSAWSTRGSIAMKRKSVQLASGIRAYLTCVMMERFHSELLIDEVEKIPAMWDLKCTEYSNKIAKKRAWQELVDIFENEEDTVERKTLLSK</sequence>
<evidence type="ECO:0000259" key="1">
    <source>
        <dbReference type="PROSITE" id="PS51029"/>
    </source>
</evidence>
<dbReference type="Proteomes" id="UP001159363">
    <property type="component" value="Chromosome 7"/>
</dbReference>
<proteinExistence type="predicted"/>
<accession>A0ABQ9GZT1</accession>
<dbReference type="EMBL" id="JARBHB010000008">
    <property type="protein sequence ID" value="KAJ8877526.1"/>
    <property type="molecule type" value="Genomic_DNA"/>
</dbReference>
<organism evidence="2 3">
    <name type="scientific">Dryococelus australis</name>
    <dbReference type="NCBI Taxonomy" id="614101"/>
    <lineage>
        <taxon>Eukaryota</taxon>
        <taxon>Metazoa</taxon>
        <taxon>Ecdysozoa</taxon>
        <taxon>Arthropoda</taxon>
        <taxon>Hexapoda</taxon>
        <taxon>Insecta</taxon>
        <taxon>Pterygota</taxon>
        <taxon>Neoptera</taxon>
        <taxon>Polyneoptera</taxon>
        <taxon>Phasmatodea</taxon>
        <taxon>Verophasmatodea</taxon>
        <taxon>Anareolatae</taxon>
        <taxon>Phasmatidae</taxon>
        <taxon>Eurycanthinae</taxon>
        <taxon>Dryococelus</taxon>
    </lineage>
</organism>
<evidence type="ECO:0000313" key="2">
    <source>
        <dbReference type="EMBL" id="KAJ8877526.1"/>
    </source>
</evidence>
<feature type="domain" description="MADF" evidence="1">
    <location>
        <begin position="53"/>
        <end position="104"/>
    </location>
</feature>
<keyword evidence="3" id="KW-1185">Reference proteome</keyword>